<gene>
    <name evidence="1" type="ORF">A464_2160</name>
</gene>
<organism evidence="1 2">
    <name type="scientific">Salmonella bongori N268-08</name>
    <dbReference type="NCBI Taxonomy" id="1197719"/>
    <lineage>
        <taxon>Bacteria</taxon>
        <taxon>Pseudomonadati</taxon>
        <taxon>Pseudomonadota</taxon>
        <taxon>Gammaproteobacteria</taxon>
        <taxon>Enterobacterales</taxon>
        <taxon>Enterobacteriaceae</taxon>
        <taxon>Salmonella</taxon>
    </lineage>
</organism>
<evidence type="ECO:0000313" key="1">
    <source>
        <dbReference type="EMBL" id="AGR59345.1"/>
    </source>
</evidence>
<sequence length="39" mass="4546">MPNSKYLSREQETKFIISITQLLLIKNRPINNGPTDDEK</sequence>
<dbReference type="HOGENOM" id="CLU_3316534_0_0_6"/>
<name>S5N9R9_SALBN</name>
<proteinExistence type="predicted"/>
<evidence type="ECO:0000313" key="2">
    <source>
        <dbReference type="Proteomes" id="UP000015042"/>
    </source>
</evidence>
<dbReference type="Proteomes" id="UP000015042">
    <property type="component" value="Chromosome"/>
</dbReference>
<accession>S5N9R9</accession>
<dbReference type="KEGG" id="sbz:A464_2160"/>
<protein>
    <submittedName>
        <fullName evidence="1">Uncharacterized protein</fullName>
    </submittedName>
</protein>
<dbReference type="EMBL" id="CP006608">
    <property type="protein sequence ID" value="AGR59345.1"/>
    <property type="molecule type" value="Genomic_DNA"/>
</dbReference>
<reference evidence="1 2" key="1">
    <citation type="submission" date="2013-07" db="EMBL/GenBank/DDBJ databases">
        <title>Genome sequence of Salmonella bongori N268-08 - a rare clinical isolate.</title>
        <authorList>
            <person name="Marti R."/>
            <person name="Hagens S."/>
            <person name="Loessner M.J."/>
            <person name="Klumpp J."/>
        </authorList>
    </citation>
    <scope>NUCLEOTIDE SEQUENCE [LARGE SCALE GENOMIC DNA]</scope>
    <source>
        <strain evidence="1 2">N268-08</strain>
    </source>
</reference>
<dbReference type="AlphaFoldDB" id="S5N9R9"/>
<dbReference type="PATRIC" id="fig|1197719.3.peg.2153"/>